<feature type="compositionally biased region" description="Basic and acidic residues" evidence="2">
    <location>
        <begin position="299"/>
        <end position="311"/>
    </location>
</feature>
<evidence type="ECO:0000256" key="1">
    <source>
        <dbReference type="ARBA" id="ARBA00022750"/>
    </source>
</evidence>
<dbReference type="Pfam" id="PF25597">
    <property type="entry name" value="SH3_retrovirus"/>
    <property type="match status" value="1"/>
</dbReference>
<keyword evidence="1" id="KW-0064">Aspartyl protease</keyword>
<dbReference type="PANTHER" id="PTHR11439">
    <property type="entry name" value="GAG-POL-RELATED RETROTRANSPOSON"/>
    <property type="match status" value="1"/>
</dbReference>
<dbReference type="CDD" id="cd09272">
    <property type="entry name" value="RNase_HI_RT_Ty1"/>
    <property type="match status" value="1"/>
</dbReference>
<accession>A0AAV2FFQ1</accession>
<feature type="compositionally biased region" description="Basic and acidic residues" evidence="2">
    <location>
        <begin position="264"/>
        <end position="273"/>
    </location>
</feature>
<dbReference type="GO" id="GO:0003676">
    <property type="term" value="F:nucleic acid binding"/>
    <property type="evidence" value="ECO:0007669"/>
    <property type="project" value="InterPro"/>
</dbReference>
<feature type="region of interest" description="Disordered" evidence="2">
    <location>
        <begin position="299"/>
        <end position="330"/>
    </location>
</feature>
<dbReference type="Pfam" id="PF00665">
    <property type="entry name" value="rve"/>
    <property type="match status" value="1"/>
</dbReference>
<dbReference type="GO" id="GO:0015074">
    <property type="term" value="P:DNA integration"/>
    <property type="evidence" value="ECO:0007669"/>
    <property type="project" value="InterPro"/>
</dbReference>
<feature type="compositionally biased region" description="Pro residues" evidence="2">
    <location>
        <begin position="853"/>
        <end position="870"/>
    </location>
</feature>
<evidence type="ECO:0000256" key="2">
    <source>
        <dbReference type="SAM" id="MobiDB-lite"/>
    </source>
</evidence>
<dbReference type="GO" id="GO:0004190">
    <property type="term" value="F:aspartic-type endopeptidase activity"/>
    <property type="evidence" value="ECO:0007669"/>
    <property type="project" value="UniProtKB-KW"/>
</dbReference>
<keyword evidence="1" id="KW-0378">Hydrolase</keyword>
<protein>
    <recommendedName>
        <fullName evidence="3">Integrase catalytic domain-containing protein</fullName>
    </recommendedName>
</protein>
<dbReference type="InterPro" id="IPR029472">
    <property type="entry name" value="Copia-like_N"/>
</dbReference>
<dbReference type="PANTHER" id="PTHR11439:SF498">
    <property type="entry name" value="DNAK FAMILY PROTEIN"/>
    <property type="match status" value="1"/>
</dbReference>
<feature type="region of interest" description="Disordered" evidence="2">
    <location>
        <begin position="235"/>
        <end position="273"/>
    </location>
</feature>
<feature type="region of interest" description="Disordered" evidence="2">
    <location>
        <begin position="1"/>
        <end position="25"/>
    </location>
</feature>
<dbReference type="Pfam" id="PF13976">
    <property type="entry name" value="gag_pre-integrs"/>
    <property type="match status" value="1"/>
</dbReference>
<dbReference type="InterPro" id="IPR057670">
    <property type="entry name" value="SH3_retrovirus"/>
</dbReference>
<evidence type="ECO:0000313" key="4">
    <source>
        <dbReference type="EMBL" id="CAL1396782.1"/>
    </source>
</evidence>
<feature type="compositionally biased region" description="Low complexity" evidence="2">
    <location>
        <begin position="872"/>
        <end position="902"/>
    </location>
</feature>
<dbReference type="SUPFAM" id="SSF56672">
    <property type="entry name" value="DNA/RNA polymerases"/>
    <property type="match status" value="1"/>
</dbReference>
<evidence type="ECO:0000259" key="3">
    <source>
        <dbReference type="PROSITE" id="PS50994"/>
    </source>
</evidence>
<dbReference type="PROSITE" id="PS50994">
    <property type="entry name" value="INTEGRASE"/>
    <property type="match status" value="1"/>
</dbReference>
<dbReference type="InterPro" id="IPR054722">
    <property type="entry name" value="PolX-like_BBD"/>
</dbReference>
<keyword evidence="1" id="KW-0645">Protease</keyword>
<keyword evidence="5" id="KW-1185">Reference proteome</keyword>
<evidence type="ECO:0000313" key="5">
    <source>
        <dbReference type="Proteomes" id="UP001497516"/>
    </source>
</evidence>
<dbReference type="Proteomes" id="UP001497516">
    <property type="component" value="Chromosome 6"/>
</dbReference>
<feature type="compositionally biased region" description="Low complexity" evidence="2">
    <location>
        <begin position="823"/>
        <end position="840"/>
    </location>
</feature>
<dbReference type="InterPro" id="IPR001584">
    <property type="entry name" value="Integrase_cat-core"/>
</dbReference>
<dbReference type="EMBL" id="OZ034819">
    <property type="protein sequence ID" value="CAL1396782.1"/>
    <property type="molecule type" value="Genomic_DNA"/>
</dbReference>
<organism evidence="4 5">
    <name type="scientific">Linum trigynum</name>
    <dbReference type="NCBI Taxonomy" id="586398"/>
    <lineage>
        <taxon>Eukaryota</taxon>
        <taxon>Viridiplantae</taxon>
        <taxon>Streptophyta</taxon>
        <taxon>Embryophyta</taxon>
        <taxon>Tracheophyta</taxon>
        <taxon>Spermatophyta</taxon>
        <taxon>Magnoliopsida</taxon>
        <taxon>eudicotyledons</taxon>
        <taxon>Gunneridae</taxon>
        <taxon>Pentapetalae</taxon>
        <taxon>rosids</taxon>
        <taxon>fabids</taxon>
        <taxon>Malpighiales</taxon>
        <taxon>Linaceae</taxon>
        <taxon>Linum</taxon>
    </lineage>
</organism>
<dbReference type="InterPro" id="IPR013103">
    <property type="entry name" value="RVT_2"/>
</dbReference>
<dbReference type="Pfam" id="PF07727">
    <property type="entry name" value="RVT_2"/>
    <property type="match status" value="1"/>
</dbReference>
<dbReference type="Pfam" id="PF14244">
    <property type="entry name" value="Retrotran_gag_3"/>
    <property type="match status" value="1"/>
</dbReference>
<name>A0AAV2FFQ1_9ROSI</name>
<dbReference type="InterPro" id="IPR012337">
    <property type="entry name" value="RNaseH-like_sf"/>
</dbReference>
<dbReference type="SUPFAM" id="SSF53098">
    <property type="entry name" value="Ribonuclease H-like"/>
    <property type="match status" value="1"/>
</dbReference>
<dbReference type="InterPro" id="IPR025724">
    <property type="entry name" value="GAG-pre-integrase_dom"/>
</dbReference>
<reference evidence="4 5" key="1">
    <citation type="submission" date="2024-04" db="EMBL/GenBank/DDBJ databases">
        <authorList>
            <person name="Fracassetti M."/>
        </authorList>
    </citation>
    <scope>NUCLEOTIDE SEQUENCE [LARGE SCALE GENOMIC DNA]</scope>
</reference>
<dbReference type="Gene3D" id="3.30.420.10">
    <property type="entry name" value="Ribonuclease H-like superfamily/Ribonuclease H"/>
    <property type="match status" value="1"/>
</dbReference>
<dbReference type="InterPro" id="IPR036397">
    <property type="entry name" value="RNaseH_sf"/>
</dbReference>
<dbReference type="Pfam" id="PF22936">
    <property type="entry name" value="Pol_BBD"/>
    <property type="match status" value="1"/>
</dbReference>
<sequence>MKSPETESPMKSAASGSGDGFPPAFALPNSDSPNQLFVGEVLTDSNYGEWLGDITYSFIAKNKMGFVDGSIPKPTDGILLEQWKRCDAMVKGWLKTAMSKEIRASVRFARTAREIWLDVEQRFGRGSAPRMYELRRMIALLQQEKSSVSSFYTKLRGYWDEFQSIAPAPECTCNGCVCDVKRRYREAKDSEQLFDFLMGLDEAFATVKTQVLAMRPPPSLADAYHLVNNDEQQRKLASSRRPTVEAAAFHVREGRAGAKGSSGRADESSKPRYVCDHCGKTGHTKDRCYELIGWPDRTSDRASERKGDREKDRRRRGNERSKSGPRAAQVEVRESPIPGLNANQFEQLKTLFGGELKTAQPDKMTGNSLPFFGGTDEWLIDTRCNEHIVNDCKLVSGYQTESDLQVRVPDGSVVNVRAVGSVRLSNGMMLPRVLLVPEFKCNLLSVSQLTRDFSLALIFLSDFCVIQDLRSKTIIGTGTQSDGLYYLRLFDGVRQEMAFAAHNTVDADLWHSRLGHPSPEKLDLLHLIPSTRRMNNQLCSSCLRAKQPRLAFPSSSIRSSKPFDIIHIDIWGGYKVPSLSGAQYFLTVVDDFTRGVWIYLLKFKSEAAKYLQFFVRQVARQFKAAVQVIQTDNGTEFRSHELLDFYATEGIHLQTSCTDTPQQNGVVERKHRHILDTARALHFHANLPKRFWGECVLTAGYLINRLPHRALGNQTPYERLFGRRPSYTHLRSFGCLVYSKDTRSHLDKFGERGRPCVFLGYPDSQKGYRLLELASQNLLVSRDVVFDEKVFPFRSLASDIQPCVYPMVSGDPPVSALDDDTDAVPVIDSPAAAPSPDLSAMVDVAPPATDCPSPAPTSPAPRLPSTPPSVQPAEPATPASPPTEDAPSAAPAPRRGLRARQPSVRLRGYDTYLPSSHTVSAAKYPLSAYVTFTRLSANHRVFVSAVDTLVEPQFFHDAVRHAKWREAMQREIDALEANGTWVLEELPPNKKAIASRWVYKIKFRPDGSVERYKARLVAKGFTQVEGVDYHDTFAPVAKLVTVRCVLAVAAHRNWHLHQLDVNNAFLHGDLHEEVYMQLPQGFARPGDTRVCRLRKSLYGLKQASRNWYMKFTMSLQQFGFQQSKADHSLFLYRRGGVFVFALIYVDDLILGGDDLDTIQRVKSFLHDQFSIKDLGVLKYFLGIEVARSRNGLVLSQRKYALDILKDAGALAARPCAFPIEQNHHLTRIEGPAAKDPSGFRRLVGRLQYLTVTRPDIVYAVNILSQAVHSPRQEHEDAAYRVLRYLKGAPGRGLRFPTHGQLSLTAHCDADWGGCQRTRRSTTGYFIQLGQSPISWRTKKQSVVARSSAEAEYRAMASTVSEFIWLRWLLSELDVPSTLSTPLFCDNQAALHIAANPVFHERTKHVEMDCYFVRERVMSGEIAPQKVASQQQVADMFTKGLGAEQFAFLTSKLGLHDIHASA</sequence>
<feature type="region of interest" description="Disordered" evidence="2">
    <location>
        <begin position="814"/>
        <end position="903"/>
    </location>
</feature>
<feature type="domain" description="Integrase catalytic" evidence="3">
    <location>
        <begin position="558"/>
        <end position="724"/>
    </location>
</feature>
<gene>
    <name evidence="4" type="ORF">LTRI10_LOCUS37129</name>
</gene>
<dbReference type="InterPro" id="IPR043502">
    <property type="entry name" value="DNA/RNA_pol_sf"/>
</dbReference>
<proteinExistence type="predicted"/>